<protein>
    <submittedName>
        <fullName evidence="2">Nucleotidyltransferase</fullName>
    </submittedName>
</protein>
<feature type="domain" description="Polymerase beta nucleotidyltransferase" evidence="1">
    <location>
        <begin position="13"/>
        <end position="108"/>
    </location>
</feature>
<reference evidence="2" key="1">
    <citation type="submission" date="2021-03" db="EMBL/GenBank/DDBJ databases">
        <title>Taxonomic study of Clostridium polyendosporum from meadow-gley soil under rice.</title>
        <authorList>
            <person name="Kobayashi H."/>
            <person name="Tanizawa Y."/>
            <person name="Yagura M."/>
        </authorList>
    </citation>
    <scope>NUCLEOTIDE SEQUENCE</scope>
    <source>
        <strain evidence="2">JCM 30710</strain>
    </source>
</reference>
<dbReference type="SUPFAM" id="SSF81301">
    <property type="entry name" value="Nucleotidyltransferase"/>
    <property type="match status" value="1"/>
</dbReference>
<evidence type="ECO:0000313" key="2">
    <source>
        <dbReference type="EMBL" id="GIM28624.1"/>
    </source>
</evidence>
<proteinExistence type="predicted"/>
<dbReference type="InterPro" id="IPR041633">
    <property type="entry name" value="Polbeta"/>
</dbReference>
<dbReference type="AlphaFoldDB" id="A0A919RZF4"/>
<dbReference type="Pfam" id="PF18765">
    <property type="entry name" value="Polbeta"/>
    <property type="match status" value="1"/>
</dbReference>
<dbReference type="Proteomes" id="UP000679179">
    <property type="component" value="Unassembled WGS sequence"/>
</dbReference>
<accession>A0A919RZF4</accession>
<comment type="caution">
    <text evidence="2">The sequence shown here is derived from an EMBL/GenBank/DDBJ whole genome shotgun (WGS) entry which is preliminary data.</text>
</comment>
<keyword evidence="3" id="KW-1185">Reference proteome</keyword>
<dbReference type="RefSeq" id="WP_212903349.1">
    <property type="nucleotide sequence ID" value="NZ_BOPZ01000008.1"/>
</dbReference>
<dbReference type="CDD" id="cd05403">
    <property type="entry name" value="NT_KNTase_like"/>
    <property type="match status" value="1"/>
</dbReference>
<dbReference type="Gene3D" id="3.30.460.10">
    <property type="entry name" value="Beta Polymerase, domain 2"/>
    <property type="match status" value="1"/>
</dbReference>
<evidence type="ECO:0000259" key="1">
    <source>
        <dbReference type="Pfam" id="PF18765"/>
    </source>
</evidence>
<dbReference type="Gene3D" id="1.20.120.330">
    <property type="entry name" value="Nucleotidyltransferases domain 2"/>
    <property type="match status" value="1"/>
</dbReference>
<organism evidence="2 3">
    <name type="scientific">Clostridium polyendosporum</name>
    <dbReference type="NCBI Taxonomy" id="69208"/>
    <lineage>
        <taxon>Bacteria</taxon>
        <taxon>Bacillati</taxon>
        <taxon>Bacillota</taxon>
        <taxon>Clostridia</taxon>
        <taxon>Eubacteriales</taxon>
        <taxon>Clostridiaceae</taxon>
        <taxon>Clostridium</taxon>
    </lineage>
</organism>
<gene>
    <name evidence="2" type="ORF">CPJCM30710_12900</name>
</gene>
<name>A0A919RZF4_9CLOT</name>
<dbReference type="InterPro" id="IPR043519">
    <property type="entry name" value="NT_sf"/>
</dbReference>
<evidence type="ECO:0000313" key="3">
    <source>
        <dbReference type="Proteomes" id="UP000679179"/>
    </source>
</evidence>
<sequence length="301" mass="34947">MAKLIIKYQKAFNSIISKLQDNENVLGVMVLGSMVTGDLWEESDIDLFVIVNDKINGIKNIYTEENGISVHIKLLSKDEFLRFYENNINGSLVNRVFISSKLVFSKDSDITNRFNSLKYYLDIDREKWNLVYLGALIKNISVCKKYFTNNGIYTAYSLAIRCIEEFARLYVNHSGYMVSKDAATVASSLNNNFKEVIDDLIHKNGDCEILVSKVIKFIEEYIEKNIKNCCIVLLKYLKEKQCALSSEELKNDTFFQEFDIQMEEILNELHRRNIIKKDFREFKLNCGKILVAENVYSYNTL</sequence>
<dbReference type="EMBL" id="BOPZ01000008">
    <property type="protein sequence ID" value="GIM28624.1"/>
    <property type="molecule type" value="Genomic_DNA"/>
</dbReference>